<keyword evidence="1" id="KW-0472">Membrane</keyword>
<organism evidence="3 4">
    <name type="scientific">Sporosarcina aquimarina</name>
    <dbReference type="NCBI Taxonomy" id="114975"/>
    <lineage>
        <taxon>Bacteria</taxon>
        <taxon>Bacillati</taxon>
        <taxon>Bacillota</taxon>
        <taxon>Bacilli</taxon>
        <taxon>Bacillales</taxon>
        <taxon>Caryophanaceae</taxon>
        <taxon>Sporosarcina</taxon>
    </lineage>
</organism>
<comment type="caution">
    <text evidence="3">The sequence shown here is derived from an EMBL/GenBank/DDBJ whole genome shotgun (WGS) entry which is preliminary data.</text>
</comment>
<proteinExistence type="predicted"/>
<dbReference type="Pfam" id="PF17820">
    <property type="entry name" value="PDZ_6"/>
    <property type="match status" value="1"/>
</dbReference>
<evidence type="ECO:0000259" key="2">
    <source>
        <dbReference type="PROSITE" id="PS50106"/>
    </source>
</evidence>
<dbReference type="Gene3D" id="2.30.42.10">
    <property type="match status" value="1"/>
</dbReference>
<gene>
    <name evidence="3" type="ORF">QT716_15605</name>
</gene>
<dbReference type="SUPFAM" id="SSF50156">
    <property type="entry name" value="PDZ domain-like"/>
    <property type="match status" value="1"/>
</dbReference>
<feature type="transmembrane region" description="Helical" evidence="1">
    <location>
        <begin position="82"/>
        <end position="100"/>
    </location>
</feature>
<keyword evidence="4" id="KW-1185">Reference proteome</keyword>
<feature type="transmembrane region" description="Helical" evidence="1">
    <location>
        <begin position="217"/>
        <end position="237"/>
    </location>
</feature>
<feature type="transmembrane region" description="Helical" evidence="1">
    <location>
        <begin position="58"/>
        <end position="76"/>
    </location>
</feature>
<feature type="domain" description="PDZ" evidence="2">
    <location>
        <begin position="289"/>
        <end position="365"/>
    </location>
</feature>
<dbReference type="Proteomes" id="UP001280629">
    <property type="component" value="Unassembled WGS sequence"/>
</dbReference>
<dbReference type="InterPro" id="IPR041489">
    <property type="entry name" value="PDZ_6"/>
</dbReference>
<dbReference type="SMART" id="SM00228">
    <property type="entry name" value="PDZ"/>
    <property type="match status" value="1"/>
</dbReference>
<dbReference type="PROSITE" id="PS50106">
    <property type="entry name" value="PDZ"/>
    <property type="match status" value="1"/>
</dbReference>
<reference evidence="3 4" key="1">
    <citation type="submission" date="2023-06" db="EMBL/GenBank/DDBJ databases">
        <title>Sporosarcina sp. nov., isolated from Korean traditional fermented seafood 'Jeotgal'.</title>
        <authorList>
            <person name="Yang A.-I."/>
            <person name="Shin N.-R."/>
        </authorList>
    </citation>
    <scope>NUCLEOTIDE SEQUENCE [LARGE SCALE GENOMIC DNA]</scope>
    <source>
        <strain evidence="3 4">KCTC3840</strain>
    </source>
</reference>
<evidence type="ECO:0000313" key="3">
    <source>
        <dbReference type="EMBL" id="MDW0111448.1"/>
    </source>
</evidence>
<feature type="transmembrane region" description="Helical" evidence="1">
    <location>
        <begin position="143"/>
        <end position="162"/>
    </location>
</feature>
<keyword evidence="1" id="KW-1133">Transmembrane helix</keyword>
<dbReference type="EMBL" id="JAUBDH010000014">
    <property type="protein sequence ID" value="MDW0111448.1"/>
    <property type="molecule type" value="Genomic_DNA"/>
</dbReference>
<accession>A0ABU4G3A4</accession>
<feature type="transmembrane region" description="Helical" evidence="1">
    <location>
        <begin position="12"/>
        <end position="37"/>
    </location>
</feature>
<protein>
    <submittedName>
        <fullName evidence="3">PDZ domain-containing protein</fullName>
    </submittedName>
</protein>
<dbReference type="InterPro" id="IPR036034">
    <property type="entry name" value="PDZ_sf"/>
</dbReference>
<sequence length="389" mass="43022">MSVNWWMNVLQAIVVFFLNPLFWLILLVAVALGYMRVKSERKDFNIRKLPGLTEFKRLFADSWLYALLLSVLFSGIGLVVDAGWIVLFSAVMIVVLLSFYYQWGSPIYTIALSFFGLVLWQRVEGTFSYQGWSLQDADLLGQLAVVIPVIAGLLLVAEGLLIQKSTINYTSPQLEKTSRGLRAARFKVKRIWLLPVLMLVPGDMIAAHVPYWPQFTLGAESFSFVPVPVVIGFSQIARKHFPDEILPKLGLSVIRTGIVVLVIGLGGLYEPYIGWAALLVGVVVRTVLTISVALKERSGGYAAPPSSSGVVVAGVLPGSPAEKLNLLPGEVIHAVNGIQVANEKELYDAIQVNAAHCRLQVADRNGEVRLMQQVLYRHDHYQLGLLLVR</sequence>
<name>A0ABU4G3A4_9BACL</name>
<evidence type="ECO:0000256" key="1">
    <source>
        <dbReference type="SAM" id="Phobius"/>
    </source>
</evidence>
<evidence type="ECO:0000313" key="4">
    <source>
        <dbReference type="Proteomes" id="UP001280629"/>
    </source>
</evidence>
<dbReference type="InterPro" id="IPR001478">
    <property type="entry name" value="PDZ"/>
</dbReference>
<feature type="transmembrane region" description="Helical" evidence="1">
    <location>
        <begin position="191"/>
        <end position="211"/>
    </location>
</feature>
<feature type="transmembrane region" description="Helical" evidence="1">
    <location>
        <begin position="107"/>
        <end position="123"/>
    </location>
</feature>
<feature type="transmembrane region" description="Helical" evidence="1">
    <location>
        <begin position="275"/>
        <end position="294"/>
    </location>
</feature>
<feature type="transmembrane region" description="Helical" evidence="1">
    <location>
        <begin position="249"/>
        <end position="269"/>
    </location>
</feature>
<keyword evidence="1" id="KW-0812">Transmembrane</keyword>